<dbReference type="EMBL" id="BMAV01005878">
    <property type="protein sequence ID" value="GFY47304.1"/>
    <property type="molecule type" value="Genomic_DNA"/>
</dbReference>
<reference evidence="1" key="1">
    <citation type="submission" date="2020-08" db="EMBL/GenBank/DDBJ databases">
        <title>Multicomponent nature underlies the extraordinary mechanical properties of spider dragline silk.</title>
        <authorList>
            <person name="Kono N."/>
            <person name="Nakamura H."/>
            <person name="Mori M."/>
            <person name="Yoshida Y."/>
            <person name="Ohtoshi R."/>
            <person name="Malay A.D."/>
            <person name="Moran D.A.P."/>
            <person name="Tomita M."/>
            <person name="Numata K."/>
            <person name="Arakawa K."/>
        </authorList>
    </citation>
    <scope>NUCLEOTIDE SEQUENCE</scope>
</reference>
<sequence length="91" mass="10516">MTAETVAATVIREWIPRFGSSSWSDYNRPQGRQFERPTSRELCACWKLEDINATAAEMVYGTTIRLPSDFSKSSGYEQRFRVCKYTKQNHA</sequence>
<evidence type="ECO:0000313" key="1">
    <source>
        <dbReference type="EMBL" id="GFY47304.1"/>
    </source>
</evidence>
<accession>A0A8X6X5P7</accession>
<name>A0A8X6X5P7_9ARAC</name>
<keyword evidence="2" id="KW-1185">Reference proteome</keyword>
<gene>
    <name evidence="1" type="ORF">TNIN_392651</name>
</gene>
<comment type="caution">
    <text evidence="1">The sequence shown here is derived from an EMBL/GenBank/DDBJ whole genome shotgun (WGS) entry which is preliminary data.</text>
</comment>
<organism evidence="1 2">
    <name type="scientific">Trichonephila inaurata madagascariensis</name>
    <dbReference type="NCBI Taxonomy" id="2747483"/>
    <lineage>
        <taxon>Eukaryota</taxon>
        <taxon>Metazoa</taxon>
        <taxon>Ecdysozoa</taxon>
        <taxon>Arthropoda</taxon>
        <taxon>Chelicerata</taxon>
        <taxon>Arachnida</taxon>
        <taxon>Araneae</taxon>
        <taxon>Araneomorphae</taxon>
        <taxon>Entelegynae</taxon>
        <taxon>Araneoidea</taxon>
        <taxon>Nephilidae</taxon>
        <taxon>Trichonephila</taxon>
        <taxon>Trichonephila inaurata</taxon>
    </lineage>
</organism>
<evidence type="ECO:0000313" key="2">
    <source>
        <dbReference type="Proteomes" id="UP000886998"/>
    </source>
</evidence>
<protein>
    <submittedName>
        <fullName evidence="1">Uncharacterized protein</fullName>
    </submittedName>
</protein>
<dbReference type="OrthoDB" id="9906983at2759"/>
<dbReference type="AlphaFoldDB" id="A0A8X6X5P7"/>
<proteinExistence type="predicted"/>
<dbReference type="Proteomes" id="UP000886998">
    <property type="component" value="Unassembled WGS sequence"/>
</dbReference>